<evidence type="ECO:0000313" key="4">
    <source>
        <dbReference type="Proteomes" id="UP000023152"/>
    </source>
</evidence>
<dbReference type="PROSITE" id="PS50127">
    <property type="entry name" value="UBC_2"/>
    <property type="match status" value="1"/>
</dbReference>
<evidence type="ECO:0000313" key="3">
    <source>
        <dbReference type="EMBL" id="ETO16332.1"/>
    </source>
</evidence>
<dbReference type="InterPro" id="IPR001870">
    <property type="entry name" value="B30.2/SPRY"/>
</dbReference>
<keyword evidence="3" id="KW-0347">Helicase</keyword>
<dbReference type="AlphaFoldDB" id="X6MSA8"/>
<feature type="domain" description="B30.2/SPRY" evidence="2">
    <location>
        <begin position="105"/>
        <end position="290"/>
    </location>
</feature>
<dbReference type="Pfam" id="PF00622">
    <property type="entry name" value="SPRY"/>
    <property type="match status" value="1"/>
</dbReference>
<dbReference type="PANTHER" id="PTHR12381">
    <property type="entry name" value="HETEROGENEOUS NUCLEAR RIBONUCLEOPROTEIN U FAMILY MEMBER"/>
    <property type="match status" value="1"/>
</dbReference>
<keyword evidence="4" id="KW-1185">Reference proteome</keyword>
<reference evidence="3 4" key="1">
    <citation type="journal article" date="2013" name="Curr. Biol.">
        <title>The Genome of the Foraminiferan Reticulomyxa filosa.</title>
        <authorList>
            <person name="Glockner G."/>
            <person name="Hulsmann N."/>
            <person name="Schleicher M."/>
            <person name="Noegel A.A."/>
            <person name="Eichinger L."/>
            <person name="Gallinger C."/>
            <person name="Pawlowski J."/>
            <person name="Sierra R."/>
            <person name="Euteneuer U."/>
            <person name="Pillet L."/>
            <person name="Moustafa A."/>
            <person name="Platzer M."/>
            <person name="Groth M."/>
            <person name="Szafranski K."/>
            <person name="Schliwa M."/>
        </authorList>
    </citation>
    <scope>NUCLEOTIDE SEQUENCE [LARGE SCALE GENOMIC DNA]</scope>
</reference>
<accession>X6MSA8</accession>
<organism evidence="3 4">
    <name type="scientific">Reticulomyxa filosa</name>
    <dbReference type="NCBI Taxonomy" id="46433"/>
    <lineage>
        <taxon>Eukaryota</taxon>
        <taxon>Sar</taxon>
        <taxon>Rhizaria</taxon>
        <taxon>Retaria</taxon>
        <taxon>Foraminifera</taxon>
        <taxon>Monothalamids</taxon>
        <taxon>Reticulomyxidae</taxon>
        <taxon>Reticulomyxa</taxon>
    </lineage>
</organism>
<sequence length="299" mass="33501">MRFTENYPSEPPKIIICTPIRHPNIFGEFLCLSMLRPESLHSPYEGWSSTYSKSTFNNAKNQQIHNIEQIEQDSYSREGRYEQARLNNNDVEESLRVCRAFVCKDCGHTNEKPIPKVYELPTSDISLHPIKGANDVLIHGTAAQTTSTYWVSCKASLGVFSGKVLYEVYISWSGDKWTPTNTNGGLCRFGWGTKEALELGTDDKSVGYGGTAKLSYRNKFLDYGEEFGKGDCITCAVDFDQNQLLFAKNGHLVLPVQLIPPGLKGHGLYPMVSLKNSRAEFNFGNPRKPVPQLTGILFN</sequence>
<dbReference type="InterPro" id="IPR000608">
    <property type="entry name" value="UBC"/>
</dbReference>
<dbReference type="GO" id="GO:0000380">
    <property type="term" value="P:alternative mRNA splicing, via spliceosome"/>
    <property type="evidence" value="ECO:0007669"/>
    <property type="project" value="TreeGrafter"/>
</dbReference>
<dbReference type="SUPFAM" id="SSF54495">
    <property type="entry name" value="UBC-like"/>
    <property type="match status" value="1"/>
</dbReference>
<proteinExistence type="predicted"/>
<dbReference type="PROSITE" id="PS50188">
    <property type="entry name" value="B302_SPRY"/>
    <property type="match status" value="1"/>
</dbReference>
<protein>
    <submittedName>
        <fullName evidence="3">DEAD box ATP-dependent RNA helicase</fullName>
    </submittedName>
</protein>
<keyword evidence="3" id="KW-0067">ATP-binding</keyword>
<feature type="domain" description="UBC core" evidence="1">
    <location>
        <begin position="1"/>
        <end position="107"/>
    </location>
</feature>
<dbReference type="GO" id="GO:0005634">
    <property type="term" value="C:nucleus"/>
    <property type="evidence" value="ECO:0007669"/>
    <property type="project" value="TreeGrafter"/>
</dbReference>
<keyword evidence="3" id="KW-0547">Nucleotide-binding</keyword>
<dbReference type="InterPro" id="IPR016135">
    <property type="entry name" value="UBQ-conjugating_enzyme/RWD"/>
</dbReference>
<dbReference type="SUPFAM" id="SSF49899">
    <property type="entry name" value="Concanavalin A-like lectins/glucanases"/>
    <property type="match status" value="1"/>
</dbReference>
<dbReference type="PANTHER" id="PTHR12381:SF56">
    <property type="entry name" value="B30.2_SPRY DOMAIN-CONTAINING PROTEIN-RELATED"/>
    <property type="match status" value="1"/>
</dbReference>
<name>X6MSA8_RETFI</name>
<evidence type="ECO:0000259" key="1">
    <source>
        <dbReference type="PROSITE" id="PS50127"/>
    </source>
</evidence>
<dbReference type="GO" id="GO:0003723">
    <property type="term" value="F:RNA binding"/>
    <property type="evidence" value="ECO:0007669"/>
    <property type="project" value="TreeGrafter"/>
</dbReference>
<dbReference type="InterPro" id="IPR003877">
    <property type="entry name" value="SPRY_dom"/>
</dbReference>
<dbReference type="SMART" id="SM00449">
    <property type="entry name" value="SPRY"/>
    <property type="match status" value="1"/>
</dbReference>
<dbReference type="InterPro" id="IPR043136">
    <property type="entry name" value="B30.2/SPRY_sf"/>
</dbReference>
<keyword evidence="3" id="KW-0378">Hydrolase</keyword>
<evidence type="ECO:0000259" key="2">
    <source>
        <dbReference type="PROSITE" id="PS50188"/>
    </source>
</evidence>
<dbReference type="EMBL" id="ASPP01018360">
    <property type="protein sequence ID" value="ETO16332.1"/>
    <property type="molecule type" value="Genomic_DNA"/>
</dbReference>
<dbReference type="Proteomes" id="UP000023152">
    <property type="component" value="Unassembled WGS sequence"/>
</dbReference>
<comment type="caution">
    <text evidence="3">The sequence shown here is derived from an EMBL/GenBank/DDBJ whole genome shotgun (WGS) entry which is preliminary data.</text>
</comment>
<dbReference type="Gene3D" id="3.10.110.10">
    <property type="entry name" value="Ubiquitin Conjugating Enzyme"/>
    <property type="match status" value="1"/>
</dbReference>
<dbReference type="InterPro" id="IPR013320">
    <property type="entry name" value="ConA-like_dom_sf"/>
</dbReference>
<gene>
    <name evidence="3" type="ORF">RFI_21020</name>
</gene>
<dbReference type="OrthoDB" id="445357at2759"/>
<dbReference type="Gene3D" id="2.60.120.920">
    <property type="match status" value="1"/>
</dbReference>
<dbReference type="GO" id="GO:0004386">
    <property type="term" value="F:helicase activity"/>
    <property type="evidence" value="ECO:0007669"/>
    <property type="project" value="UniProtKB-KW"/>
</dbReference>